<dbReference type="AlphaFoldDB" id="A0A381WF58"/>
<dbReference type="Gene3D" id="3.40.720.10">
    <property type="entry name" value="Alkaline Phosphatase, subunit A"/>
    <property type="match status" value="1"/>
</dbReference>
<evidence type="ECO:0000313" key="1">
    <source>
        <dbReference type="EMBL" id="SVA51092.1"/>
    </source>
</evidence>
<dbReference type="EMBL" id="UINC01011600">
    <property type="protein sequence ID" value="SVA51092.1"/>
    <property type="molecule type" value="Genomic_DNA"/>
</dbReference>
<dbReference type="PROSITE" id="PS51318">
    <property type="entry name" value="TAT"/>
    <property type="match status" value="1"/>
</dbReference>
<dbReference type="PANTHER" id="PTHR43737:SF1">
    <property type="entry name" value="DUF1501 DOMAIN-CONTAINING PROTEIN"/>
    <property type="match status" value="1"/>
</dbReference>
<gene>
    <name evidence="1" type="ORF">METZ01_LOCUS103946</name>
</gene>
<accession>A0A381WF58</accession>
<dbReference type="Pfam" id="PF07394">
    <property type="entry name" value="DUF1501"/>
    <property type="match status" value="1"/>
</dbReference>
<evidence type="ECO:0008006" key="2">
    <source>
        <dbReference type="Google" id="ProtNLM"/>
    </source>
</evidence>
<dbReference type="InterPro" id="IPR010869">
    <property type="entry name" value="DUF1501"/>
</dbReference>
<name>A0A381WF58_9ZZZZ</name>
<protein>
    <recommendedName>
        <fullName evidence="2">DUF1501 domain-containing protein</fullName>
    </recommendedName>
</protein>
<proteinExistence type="predicted"/>
<dbReference type="InterPro" id="IPR017850">
    <property type="entry name" value="Alkaline_phosphatase_core_sf"/>
</dbReference>
<reference evidence="1" key="1">
    <citation type="submission" date="2018-05" db="EMBL/GenBank/DDBJ databases">
        <authorList>
            <person name="Lanie J.A."/>
            <person name="Ng W.-L."/>
            <person name="Kazmierczak K.M."/>
            <person name="Andrzejewski T.M."/>
            <person name="Davidsen T.M."/>
            <person name="Wayne K.J."/>
            <person name="Tettelin H."/>
            <person name="Glass J.I."/>
            <person name="Rusch D."/>
            <person name="Podicherti R."/>
            <person name="Tsui H.-C.T."/>
            <person name="Winkler M.E."/>
        </authorList>
    </citation>
    <scope>NUCLEOTIDE SEQUENCE</scope>
</reference>
<feature type="non-terminal residue" evidence="1">
    <location>
        <position position="408"/>
    </location>
</feature>
<organism evidence="1">
    <name type="scientific">marine metagenome</name>
    <dbReference type="NCBI Taxonomy" id="408172"/>
    <lineage>
        <taxon>unclassified sequences</taxon>
        <taxon>metagenomes</taxon>
        <taxon>ecological metagenomes</taxon>
    </lineage>
</organism>
<sequence length="408" mass="44272">MNYSESYCGSSSHISRRTLLSTAGLGGLAWLTPVAHWLGRAQEKARTNAQAKSVILLWMAGGPSQLETFDPHPGKKIAGGTGAINTSTKGVQFAEGLPRVAELMDELTIVRSMVSKEGDHERATYNVKTGYRPDPTLVHPSIGAVVCHELPEAGVDIPRHISILPGQWPARGGYLGANLDAFKLYNTKGRAGNITARVNPERMDNRLKALKKVEQSFARGRRTNLDTKTTLHNVTIQKALRMMNSQQLEAFDVNQASARTRATFGDSQFGRGCLAAIQLISAGVRCVEVTLQGWDTHANNHESHTRQNAVLDPAFAALIRELRTRKMLDQTIVICAGEFGRTPKINAASGRDHWPTGFSLALAGGGFRAGHIHGATDPTGKSKQPIDPIRVADIHSTVLHALGIEYDK</sequence>
<dbReference type="InterPro" id="IPR006311">
    <property type="entry name" value="TAT_signal"/>
</dbReference>
<dbReference type="PANTHER" id="PTHR43737">
    <property type="entry name" value="BLL7424 PROTEIN"/>
    <property type="match status" value="1"/>
</dbReference>
<dbReference type="SUPFAM" id="SSF53649">
    <property type="entry name" value="Alkaline phosphatase-like"/>
    <property type="match status" value="1"/>
</dbReference>